<sequence>MDLIRYSDSLWAVLPPLIAVVLAVTTRRVVLSLGLGIVAGALLLTGGDIPFALRYLGQSALAIVWSDGAPNWGSVNILLFLLLLGALIALMALTGGSHAFALWAQQRIRSRRQAKWATGLLVFLFFIDDYFHSLAAGTICRPVTDRYRISRAKLAYLLDSTAAPVCVMMPVSSWGAYIVAVIGGILVAHGVNDLSPLSAFVAMVPMNFYALFTLAMVVAVIAWELDFGPMARHEADAAEGELYDAAKGTPPGATESLTPACAGRVRDLVLPIATLVLATVYFMVATGAEALAGSGAAFSVLGAFENTNVGLSLVGGALCALLVAGVLAVQLGLPEREWLSVVRHGVSAMWPALRILLLAWLIAAVIRDVETGKYLASMAELAMPVWLLPAVLFVLAGAMAFSTGTSWGTFGIMLPLGADLVMAAEPALLLPSLSAVLAGSVFGDHCSPISDTTILSSTGAGCHHIDHVLTQLPYALLVAGGSFAGYLALGATLSVWAGLAVCALWFALALPLLKLWLARRAPVPAAVPAVS</sequence>
<feature type="transmembrane region" description="Helical" evidence="6">
    <location>
        <begin position="345"/>
        <end position="366"/>
    </location>
</feature>
<evidence type="ECO:0000256" key="6">
    <source>
        <dbReference type="SAM" id="Phobius"/>
    </source>
</evidence>
<evidence type="ECO:0000256" key="3">
    <source>
        <dbReference type="ARBA" id="ARBA00022692"/>
    </source>
</evidence>
<feature type="transmembrane region" description="Helical" evidence="6">
    <location>
        <begin position="483"/>
        <end position="510"/>
    </location>
</feature>
<feature type="transmembrane region" description="Helical" evidence="6">
    <location>
        <begin position="197"/>
        <end position="223"/>
    </location>
</feature>
<organism evidence="8 9">
    <name type="scientific">Crenobacter intestini</name>
    <dbReference type="NCBI Taxonomy" id="2563443"/>
    <lineage>
        <taxon>Bacteria</taxon>
        <taxon>Pseudomonadati</taxon>
        <taxon>Pseudomonadota</taxon>
        <taxon>Betaproteobacteria</taxon>
        <taxon>Neisseriales</taxon>
        <taxon>Neisseriaceae</taxon>
        <taxon>Crenobacter</taxon>
    </lineage>
</organism>
<comment type="caution">
    <text evidence="8">The sequence shown here is derived from an EMBL/GenBank/DDBJ whole genome shotgun (WGS) entry which is preliminary data.</text>
</comment>
<comment type="subcellular location">
    <subcellularLocation>
        <location evidence="1">Cell membrane</location>
        <topology evidence="1">Multi-pass membrane protein</topology>
    </subcellularLocation>
</comment>
<feature type="domain" description="Na+/H+ antiporter NhaC-like C-terminal" evidence="7">
    <location>
        <begin position="165"/>
        <end position="490"/>
    </location>
</feature>
<dbReference type="Proteomes" id="UP000308891">
    <property type="component" value="Unassembled WGS sequence"/>
</dbReference>
<keyword evidence="5 6" id="KW-0472">Membrane</keyword>
<gene>
    <name evidence="8" type="ORF">E5K04_07200</name>
</gene>
<feature type="transmembrane region" description="Helical" evidence="6">
    <location>
        <begin position="386"/>
        <end position="408"/>
    </location>
</feature>
<evidence type="ECO:0000256" key="5">
    <source>
        <dbReference type="ARBA" id="ARBA00023136"/>
    </source>
</evidence>
<dbReference type="AlphaFoldDB" id="A0A4T0UXQ2"/>
<keyword evidence="2" id="KW-1003">Cell membrane</keyword>
<dbReference type="RefSeq" id="WP_136552449.1">
    <property type="nucleotide sequence ID" value="NZ_STGJ01000006.1"/>
</dbReference>
<dbReference type="Pfam" id="PF03553">
    <property type="entry name" value="Na_H_antiporter"/>
    <property type="match status" value="1"/>
</dbReference>
<dbReference type="OrthoDB" id="9762978at2"/>
<accession>A0A4T0UXQ2</accession>
<evidence type="ECO:0000259" key="7">
    <source>
        <dbReference type="Pfam" id="PF03553"/>
    </source>
</evidence>
<feature type="transmembrane region" description="Helical" evidence="6">
    <location>
        <begin position="174"/>
        <end position="191"/>
    </location>
</feature>
<feature type="transmembrane region" description="Helical" evidence="6">
    <location>
        <begin position="31"/>
        <end position="57"/>
    </location>
</feature>
<dbReference type="PANTHER" id="PTHR43478:SF3">
    <property type="entry name" value="LYSINE TRANSPORTER LYSW"/>
    <property type="match status" value="1"/>
</dbReference>
<evidence type="ECO:0000313" key="9">
    <source>
        <dbReference type="Proteomes" id="UP000308891"/>
    </source>
</evidence>
<feature type="transmembrane region" description="Helical" evidence="6">
    <location>
        <begin position="420"/>
        <end position="442"/>
    </location>
</feature>
<feature type="transmembrane region" description="Helical" evidence="6">
    <location>
        <begin position="77"/>
        <end position="103"/>
    </location>
</feature>
<evidence type="ECO:0000256" key="4">
    <source>
        <dbReference type="ARBA" id="ARBA00022989"/>
    </source>
</evidence>
<keyword evidence="4 6" id="KW-1133">Transmembrane helix</keyword>
<name>A0A4T0UXQ2_9NEIS</name>
<feature type="transmembrane region" description="Helical" evidence="6">
    <location>
        <begin position="311"/>
        <end position="333"/>
    </location>
</feature>
<keyword evidence="9" id="KW-1185">Reference proteome</keyword>
<feature type="transmembrane region" description="Helical" evidence="6">
    <location>
        <begin position="268"/>
        <end position="291"/>
    </location>
</feature>
<keyword evidence="3 6" id="KW-0812">Transmembrane</keyword>
<dbReference type="EMBL" id="STGJ01000006">
    <property type="protein sequence ID" value="TIC83798.1"/>
    <property type="molecule type" value="Genomic_DNA"/>
</dbReference>
<dbReference type="InterPro" id="IPR018461">
    <property type="entry name" value="Na/H_Antiport_NhaC-like_C"/>
</dbReference>
<dbReference type="PANTHER" id="PTHR43478">
    <property type="entry name" value="NA+/H+ ANTIPORTER-RELATED"/>
    <property type="match status" value="1"/>
</dbReference>
<reference evidence="8 9" key="1">
    <citation type="submission" date="2019-04" db="EMBL/GenBank/DDBJ databases">
        <title>Crenobacter sp. nov.</title>
        <authorList>
            <person name="Shi S."/>
        </authorList>
    </citation>
    <scope>NUCLEOTIDE SEQUENCE [LARGE SCALE GENOMIC DNA]</scope>
    <source>
        <strain evidence="8 9">GY 70310</strain>
    </source>
</reference>
<protein>
    <submittedName>
        <fullName evidence="8">Na+/H+ antiporter NhaC family protein</fullName>
    </submittedName>
</protein>
<proteinExistence type="predicted"/>
<dbReference type="GO" id="GO:0005886">
    <property type="term" value="C:plasma membrane"/>
    <property type="evidence" value="ECO:0007669"/>
    <property type="project" value="UniProtKB-SubCell"/>
</dbReference>
<feature type="transmembrane region" description="Helical" evidence="6">
    <location>
        <begin position="6"/>
        <end position="24"/>
    </location>
</feature>
<evidence type="ECO:0000256" key="2">
    <source>
        <dbReference type="ARBA" id="ARBA00022475"/>
    </source>
</evidence>
<evidence type="ECO:0000256" key="1">
    <source>
        <dbReference type="ARBA" id="ARBA00004651"/>
    </source>
</evidence>
<evidence type="ECO:0000313" key="8">
    <source>
        <dbReference type="EMBL" id="TIC83798.1"/>
    </source>
</evidence>